<dbReference type="SMART" id="SM00342">
    <property type="entry name" value="HTH_ARAC"/>
    <property type="match status" value="1"/>
</dbReference>
<dbReference type="RefSeq" id="WP_144562260.1">
    <property type="nucleotide sequence ID" value="NZ_VIVN01000001.1"/>
</dbReference>
<dbReference type="InterPro" id="IPR014710">
    <property type="entry name" value="RmlC-like_jellyroll"/>
</dbReference>
<dbReference type="PRINTS" id="PR00032">
    <property type="entry name" value="HTHARAC"/>
</dbReference>
<dbReference type="SUPFAM" id="SSF46689">
    <property type="entry name" value="Homeodomain-like"/>
    <property type="match status" value="2"/>
</dbReference>
<keyword evidence="3" id="KW-0804">Transcription</keyword>
<accession>A0A561DZ44</accession>
<dbReference type="InterPro" id="IPR009057">
    <property type="entry name" value="Homeodomain-like_sf"/>
</dbReference>
<comment type="caution">
    <text evidence="5">The sequence shown here is derived from an EMBL/GenBank/DDBJ whole genome shotgun (WGS) entry which is preliminary data.</text>
</comment>
<name>A0A561DZ44_9BACI</name>
<dbReference type="Gene3D" id="2.60.120.10">
    <property type="entry name" value="Jelly Rolls"/>
    <property type="match status" value="1"/>
</dbReference>
<organism evidence="5 6">
    <name type="scientific">Neobacillus bataviensis</name>
    <dbReference type="NCBI Taxonomy" id="220685"/>
    <lineage>
        <taxon>Bacteria</taxon>
        <taxon>Bacillati</taxon>
        <taxon>Bacillota</taxon>
        <taxon>Bacilli</taxon>
        <taxon>Bacillales</taxon>
        <taxon>Bacillaceae</taxon>
        <taxon>Neobacillus</taxon>
    </lineage>
</organism>
<dbReference type="InterPro" id="IPR018062">
    <property type="entry name" value="HTH_AraC-typ_CS"/>
</dbReference>
<dbReference type="PANTHER" id="PTHR43280">
    <property type="entry name" value="ARAC-FAMILY TRANSCRIPTIONAL REGULATOR"/>
    <property type="match status" value="1"/>
</dbReference>
<evidence type="ECO:0000256" key="1">
    <source>
        <dbReference type="ARBA" id="ARBA00023015"/>
    </source>
</evidence>
<keyword evidence="2 5" id="KW-0238">DNA-binding</keyword>
<evidence type="ECO:0000313" key="5">
    <source>
        <dbReference type="EMBL" id="TWE08592.1"/>
    </source>
</evidence>
<dbReference type="InterPro" id="IPR020449">
    <property type="entry name" value="Tscrpt_reg_AraC-type_HTH"/>
</dbReference>
<dbReference type="Pfam" id="PF02311">
    <property type="entry name" value="AraC_binding"/>
    <property type="match status" value="1"/>
</dbReference>
<keyword evidence="6" id="KW-1185">Reference proteome</keyword>
<feature type="domain" description="HTH araC/xylS-type" evidence="4">
    <location>
        <begin position="196"/>
        <end position="294"/>
    </location>
</feature>
<gene>
    <name evidence="5" type="ORF">FB550_101618</name>
</gene>
<evidence type="ECO:0000256" key="3">
    <source>
        <dbReference type="ARBA" id="ARBA00023163"/>
    </source>
</evidence>
<dbReference type="PANTHER" id="PTHR43280:SF28">
    <property type="entry name" value="HTH-TYPE TRANSCRIPTIONAL ACTIVATOR RHAS"/>
    <property type="match status" value="1"/>
</dbReference>
<dbReference type="EMBL" id="VIVN01000001">
    <property type="protein sequence ID" value="TWE08592.1"/>
    <property type="molecule type" value="Genomic_DNA"/>
</dbReference>
<evidence type="ECO:0000259" key="4">
    <source>
        <dbReference type="PROSITE" id="PS01124"/>
    </source>
</evidence>
<dbReference type="SUPFAM" id="SSF51215">
    <property type="entry name" value="Regulatory protein AraC"/>
    <property type="match status" value="1"/>
</dbReference>
<dbReference type="Pfam" id="PF12833">
    <property type="entry name" value="HTH_18"/>
    <property type="match status" value="1"/>
</dbReference>
<proteinExistence type="predicted"/>
<dbReference type="InterPro" id="IPR003313">
    <property type="entry name" value="AraC-bd"/>
</dbReference>
<dbReference type="GO" id="GO:0043565">
    <property type="term" value="F:sequence-specific DNA binding"/>
    <property type="evidence" value="ECO:0007669"/>
    <property type="project" value="InterPro"/>
</dbReference>
<reference evidence="5 6" key="1">
    <citation type="submission" date="2019-06" db="EMBL/GenBank/DDBJ databases">
        <title>Sorghum-associated microbial communities from plants grown in Nebraska, USA.</title>
        <authorList>
            <person name="Schachtman D."/>
        </authorList>
    </citation>
    <scope>NUCLEOTIDE SEQUENCE [LARGE SCALE GENOMIC DNA]</scope>
    <source>
        <strain evidence="5 6">2482</strain>
    </source>
</reference>
<evidence type="ECO:0000313" key="6">
    <source>
        <dbReference type="Proteomes" id="UP000319671"/>
    </source>
</evidence>
<dbReference type="PROSITE" id="PS00041">
    <property type="entry name" value="HTH_ARAC_FAMILY_1"/>
    <property type="match status" value="1"/>
</dbReference>
<dbReference type="InterPro" id="IPR037923">
    <property type="entry name" value="HTH-like"/>
</dbReference>
<keyword evidence="1" id="KW-0805">Transcription regulation</keyword>
<dbReference type="GO" id="GO:0003700">
    <property type="term" value="F:DNA-binding transcription factor activity"/>
    <property type="evidence" value="ECO:0007669"/>
    <property type="project" value="InterPro"/>
</dbReference>
<sequence>MKLRCSEFMEVKEFPFCIRRYIHDHLNTPPVHSHEFIELIYVVQGEAEHIFEGQSYKIHSNDVFIINPGEVHTFSVEEGKTIEIINCLFLPNLIQGSWLKELGVSQSMDYFYIHPFLNKNERFHHGLNLKGNYSIRFLTQLEKMIQEFEKGSSIASVLIRLQLVELLILLSQIYNEKRTIPGIAYNVDHERKILIQRICGYLERHYDQKISIPDLCQLFNISARHLNRLFKQETNETVVEMIQRIRIEKAKYLLLASDEKVINIAMRVGYDDPAFFSKLFRRVVGCSPGKYKAQSADESFQRRVVL</sequence>
<protein>
    <submittedName>
        <fullName evidence="5">AraC-like DNA-binding protein</fullName>
    </submittedName>
</protein>
<dbReference type="PROSITE" id="PS01124">
    <property type="entry name" value="HTH_ARAC_FAMILY_2"/>
    <property type="match status" value="1"/>
</dbReference>
<dbReference type="Gene3D" id="1.10.10.60">
    <property type="entry name" value="Homeodomain-like"/>
    <property type="match status" value="2"/>
</dbReference>
<dbReference type="AlphaFoldDB" id="A0A561DZ44"/>
<dbReference type="Proteomes" id="UP000319671">
    <property type="component" value="Unassembled WGS sequence"/>
</dbReference>
<dbReference type="InterPro" id="IPR018060">
    <property type="entry name" value="HTH_AraC"/>
</dbReference>
<evidence type="ECO:0000256" key="2">
    <source>
        <dbReference type="ARBA" id="ARBA00023125"/>
    </source>
</evidence>